<comment type="caution">
    <text evidence="2">The sequence shown here is derived from an EMBL/GenBank/DDBJ whole genome shotgun (WGS) entry which is preliminary data.</text>
</comment>
<keyword evidence="1" id="KW-1133">Transmembrane helix</keyword>
<dbReference type="InterPro" id="IPR019647">
    <property type="entry name" value="PhoP_reg_network_YrbL"/>
</dbReference>
<dbReference type="Pfam" id="PF10707">
    <property type="entry name" value="YrbL-PhoP_reg"/>
    <property type="match status" value="1"/>
</dbReference>
<sequence>MPDGSYASVFGPLDLAGAQMLAKGADRCVFQHPHVPSLLVKVINTENYAAYLARRPLKRFYKQFQRAGACRVYLDELSEYVSASAGMPGSGTAPLARVVGVAQTSMGLGQLVEKITAEDGRIAPTLAQVFAREGVTGAMVQRLDEFFEALIEAHVVINDMSAKNIALGRNADGKAGMYLIDGFGVLPLVPLYAWSKRLNRRRMHRKYAHWLARMQREYGKVAAQSTTAP</sequence>
<keyword evidence="1" id="KW-0472">Membrane</keyword>
<dbReference type="AlphaFoldDB" id="A0A261RJT7"/>
<dbReference type="EMBL" id="NEVK01000003">
    <property type="protein sequence ID" value="OZI25318.1"/>
    <property type="molecule type" value="Genomic_DNA"/>
</dbReference>
<keyword evidence="3" id="KW-1185">Reference proteome</keyword>
<dbReference type="RefSeq" id="WP_051423732.1">
    <property type="nucleotide sequence ID" value="NZ_NEVI01000009.1"/>
</dbReference>
<keyword evidence="1" id="KW-0812">Transmembrane</keyword>
<feature type="transmembrane region" description="Helical" evidence="1">
    <location>
        <begin position="175"/>
        <end position="195"/>
    </location>
</feature>
<accession>A0A261RJT7</accession>
<proteinExistence type="predicted"/>
<evidence type="ECO:0000313" key="3">
    <source>
        <dbReference type="Proteomes" id="UP000216947"/>
    </source>
</evidence>
<reference evidence="3" key="1">
    <citation type="submission" date="2017-05" db="EMBL/GenBank/DDBJ databases">
        <title>Complete and WGS of Bordetella genogroups.</title>
        <authorList>
            <person name="Spilker T."/>
            <person name="Lipuma J."/>
        </authorList>
    </citation>
    <scope>NUCLEOTIDE SEQUENCE [LARGE SCALE GENOMIC DNA]</scope>
    <source>
        <strain evidence="3">AU18089</strain>
    </source>
</reference>
<evidence type="ECO:0008006" key="4">
    <source>
        <dbReference type="Google" id="ProtNLM"/>
    </source>
</evidence>
<evidence type="ECO:0000313" key="2">
    <source>
        <dbReference type="EMBL" id="OZI25318.1"/>
    </source>
</evidence>
<evidence type="ECO:0000256" key="1">
    <source>
        <dbReference type="SAM" id="Phobius"/>
    </source>
</evidence>
<gene>
    <name evidence="2" type="ORF">CAL19_05930</name>
</gene>
<name>A0A261RJT7_9BORD</name>
<organism evidence="2 3">
    <name type="scientific">Bordetella genomosp. 7</name>
    <dbReference type="NCBI Taxonomy" id="1416805"/>
    <lineage>
        <taxon>Bacteria</taxon>
        <taxon>Pseudomonadati</taxon>
        <taxon>Pseudomonadota</taxon>
        <taxon>Betaproteobacteria</taxon>
        <taxon>Burkholderiales</taxon>
        <taxon>Alcaligenaceae</taxon>
        <taxon>Bordetella</taxon>
    </lineage>
</organism>
<protein>
    <recommendedName>
        <fullName evidence="4">PhoP regulatory network protein YrbL</fullName>
    </recommendedName>
</protein>
<dbReference type="Proteomes" id="UP000216947">
    <property type="component" value="Unassembled WGS sequence"/>
</dbReference>